<dbReference type="NCBIfam" id="TIGR02532">
    <property type="entry name" value="IV_pilin_GFxxxE"/>
    <property type="match status" value="1"/>
</dbReference>
<keyword evidence="3" id="KW-1185">Reference proteome</keyword>
<accession>A0A328C7N6</accession>
<name>A0A328C7N6_9DELT</name>
<gene>
    <name evidence="2" type="ORF">DL240_07955</name>
</gene>
<keyword evidence="1" id="KW-0812">Transmembrane</keyword>
<proteinExistence type="predicted"/>
<protein>
    <recommendedName>
        <fullName evidence="4">Type II secretion system protein</fullName>
    </recommendedName>
</protein>
<dbReference type="InterPro" id="IPR012902">
    <property type="entry name" value="N_methyl_site"/>
</dbReference>
<dbReference type="Proteomes" id="UP000249169">
    <property type="component" value="Unassembled WGS sequence"/>
</dbReference>
<dbReference type="AlphaFoldDB" id="A0A328C7N6"/>
<evidence type="ECO:0000313" key="2">
    <source>
        <dbReference type="EMBL" id="RAL22818.1"/>
    </source>
</evidence>
<keyword evidence="1" id="KW-0472">Membrane</keyword>
<dbReference type="RefSeq" id="WP_111729346.1">
    <property type="nucleotide sequence ID" value="NZ_QHKO01000003.1"/>
</dbReference>
<evidence type="ECO:0000313" key="3">
    <source>
        <dbReference type="Proteomes" id="UP000249169"/>
    </source>
</evidence>
<reference evidence="2 3" key="1">
    <citation type="submission" date="2018-05" db="EMBL/GenBank/DDBJ databases">
        <title>Lujinxingia marina gen. nov. sp. nov., a new facultative anaerobic member of the class Deltaproteobacteria, and proposal of Lujinxingaceae fam. nov.</title>
        <authorList>
            <person name="Li C.-M."/>
        </authorList>
    </citation>
    <scope>NUCLEOTIDE SEQUENCE [LARGE SCALE GENOMIC DNA]</scope>
    <source>
        <strain evidence="2 3">B210</strain>
    </source>
</reference>
<feature type="transmembrane region" description="Helical" evidence="1">
    <location>
        <begin position="12"/>
        <end position="34"/>
    </location>
</feature>
<evidence type="ECO:0008006" key="4">
    <source>
        <dbReference type="Google" id="ProtNLM"/>
    </source>
</evidence>
<sequence>MINRRRTSRGFTLVEVLIALAILASALTILMGTVSQSGQQSVYASRLTTASLLARGKMVDLEYVLKEEGFNASQRQFSGDFSREGYPDLRWEATVDPVEIPPEVEETFMAQVNSQLFGGVDSQGAMQGNAAFSAALPVLMAQIPVFVNQVGERVRRINLKVYFDYLGREQHIEVAQYVADLENSEFQMFGSPDEFSSEAEDLR</sequence>
<dbReference type="Pfam" id="PF07963">
    <property type="entry name" value="N_methyl"/>
    <property type="match status" value="1"/>
</dbReference>
<keyword evidence="1" id="KW-1133">Transmembrane helix</keyword>
<evidence type="ECO:0000256" key="1">
    <source>
        <dbReference type="SAM" id="Phobius"/>
    </source>
</evidence>
<dbReference type="EMBL" id="QHKO01000003">
    <property type="protein sequence ID" value="RAL22818.1"/>
    <property type="molecule type" value="Genomic_DNA"/>
</dbReference>
<dbReference type="OrthoDB" id="5505264at2"/>
<comment type="caution">
    <text evidence="2">The sequence shown here is derived from an EMBL/GenBank/DDBJ whole genome shotgun (WGS) entry which is preliminary data.</text>
</comment>
<dbReference type="PROSITE" id="PS00409">
    <property type="entry name" value="PROKAR_NTER_METHYL"/>
    <property type="match status" value="1"/>
</dbReference>
<organism evidence="2 3">
    <name type="scientific">Lujinxingia litoralis</name>
    <dbReference type="NCBI Taxonomy" id="2211119"/>
    <lineage>
        <taxon>Bacteria</taxon>
        <taxon>Deltaproteobacteria</taxon>
        <taxon>Bradymonadales</taxon>
        <taxon>Lujinxingiaceae</taxon>
        <taxon>Lujinxingia</taxon>
    </lineage>
</organism>